<protein>
    <submittedName>
        <fullName evidence="2">Uncharacterized protein</fullName>
    </submittedName>
</protein>
<feature type="transmembrane region" description="Helical" evidence="1">
    <location>
        <begin position="28"/>
        <end position="47"/>
    </location>
</feature>
<sequence>MLTQAATEISCPNSFTHLTRTSTEKFKMNIRSVVPGAIFSYFLLLLLEPSYAGQGIIWKPMTISLSRLQFGARFSSIITVPAEGMNCAYFCHQTEWCNIWCPDLATGNACFVFDMYVVPGYVELNLGDAQICYTNTPIDFAVGSSIEGADPYPTMLPRVKENLVDGIFDYQVDSQCYISEKFNNPWFRVDLGTARPIRQVIMVLQSNIKARQMYDIIVRAGMYIFNPANFDNMKTFHYFPGPSYESMEVVLEKDDPLWARYVVVQRLGTLPLCTGTIDDILCKLQICHLEILSTHHHTCDFDGITIAIRMKRIRDQIPEEEPLSKRINNLHIDGSSPLLNGSSVPTSSYSIPPSIPSYESNCTSLQDRLQSSTPIVVPNNGVYGYSGVNGSASITNGGIHGDNHSHNVHNGVDRLLSELIANRDLPDSLNICYPEINPTNNDVYFGFNKVLHDLHIERLKRLGKIVM</sequence>
<gene>
    <name evidence="2" type="ORF">SK128_016000</name>
</gene>
<keyword evidence="1" id="KW-0812">Transmembrane</keyword>
<dbReference type="Gene3D" id="2.60.120.260">
    <property type="entry name" value="Galactose-binding domain-like"/>
    <property type="match status" value="1"/>
</dbReference>
<dbReference type="InterPro" id="IPR008979">
    <property type="entry name" value="Galactose-bd-like_sf"/>
</dbReference>
<evidence type="ECO:0000313" key="3">
    <source>
        <dbReference type="Proteomes" id="UP001381693"/>
    </source>
</evidence>
<dbReference type="SUPFAM" id="SSF49785">
    <property type="entry name" value="Galactose-binding domain-like"/>
    <property type="match status" value="1"/>
</dbReference>
<organism evidence="2 3">
    <name type="scientific">Halocaridina rubra</name>
    <name type="common">Hawaiian red shrimp</name>
    <dbReference type="NCBI Taxonomy" id="373956"/>
    <lineage>
        <taxon>Eukaryota</taxon>
        <taxon>Metazoa</taxon>
        <taxon>Ecdysozoa</taxon>
        <taxon>Arthropoda</taxon>
        <taxon>Crustacea</taxon>
        <taxon>Multicrustacea</taxon>
        <taxon>Malacostraca</taxon>
        <taxon>Eumalacostraca</taxon>
        <taxon>Eucarida</taxon>
        <taxon>Decapoda</taxon>
        <taxon>Pleocyemata</taxon>
        <taxon>Caridea</taxon>
        <taxon>Atyoidea</taxon>
        <taxon>Atyidae</taxon>
        <taxon>Halocaridina</taxon>
    </lineage>
</organism>
<evidence type="ECO:0000313" key="2">
    <source>
        <dbReference type="EMBL" id="KAK7076990.1"/>
    </source>
</evidence>
<dbReference type="EMBL" id="JAXCGZ010009494">
    <property type="protein sequence ID" value="KAK7076990.1"/>
    <property type="molecule type" value="Genomic_DNA"/>
</dbReference>
<keyword evidence="1" id="KW-1133">Transmembrane helix</keyword>
<keyword evidence="1" id="KW-0472">Membrane</keyword>
<name>A0AAN9A9G4_HALRR</name>
<comment type="caution">
    <text evidence="2">The sequence shown here is derived from an EMBL/GenBank/DDBJ whole genome shotgun (WGS) entry which is preliminary data.</text>
</comment>
<keyword evidence="3" id="KW-1185">Reference proteome</keyword>
<evidence type="ECO:0000256" key="1">
    <source>
        <dbReference type="SAM" id="Phobius"/>
    </source>
</evidence>
<reference evidence="2 3" key="1">
    <citation type="submission" date="2023-11" db="EMBL/GenBank/DDBJ databases">
        <title>Halocaridina rubra genome assembly.</title>
        <authorList>
            <person name="Smith C."/>
        </authorList>
    </citation>
    <scope>NUCLEOTIDE SEQUENCE [LARGE SCALE GENOMIC DNA]</scope>
    <source>
        <strain evidence="2">EP-1</strain>
        <tissue evidence="2">Whole</tissue>
    </source>
</reference>
<dbReference type="Proteomes" id="UP001381693">
    <property type="component" value="Unassembled WGS sequence"/>
</dbReference>
<dbReference type="AlphaFoldDB" id="A0AAN9A9G4"/>
<proteinExistence type="predicted"/>
<accession>A0AAN9A9G4</accession>